<dbReference type="NCBIfam" id="TIGR04183">
    <property type="entry name" value="Por_Secre_tail"/>
    <property type="match status" value="1"/>
</dbReference>
<accession>A0A2D0N2W8</accession>
<dbReference type="InterPro" id="IPR026444">
    <property type="entry name" value="Secre_tail"/>
</dbReference>
<dbReference type="OrthoDB" id="909218at2"/>
<dbReference type="NCBIfam" id="NF045639">
    <property type="entry name" value="GCX_COOH"/>
    <property type="match status" value="1"/>
</dbReference>
<sequence>MKNKTCFNYRQVRYNFRKLAARLHRLLKSGRFFSIPYRHRTALLRRLLRYARRLSVPASFSVLCNFNPLTAVAQPIAGPDFVANTYTEGNQGNSVCGMDAQGNVVVVWLGSGTANATKDGIWGQRFSALGELVGTEFPLNMPGETGHSELKMAMADNGDFVITSTQSKPSGDQLDIYARCFFADGTPKGDEFRVNTTTANDQSNSAVAMNADGDFVVSWQSAENAGAETDVYARIYNANGSPKIGEVLVNTVTEGDQHSPTAGLHDDGDFVVAWSGAGPPTDTGIYAQRFNAFGTKMGGAFLVNSDPATPSFFPHLATGSDGNFIITYSKGQDPSTENEVFFQRFTFVGEKLGPETSVGFHNDPSAQQARIGIDDCGNFFILWLHEDPQTSGKQLYGQYYNREGIPYGPITTVNDSPEAGILVAPSIAMGATGDFVAVYSSDDGNALTDVQARIFARETRLTTGTETRINSYTKNDQQNPDVAVDGLGNTFVVWESTDGQDYPGPGVFAQRYGADGMRSGPEFQVHTTPPAFQTLPAVGSNASGQAVVVWQGKDPEDDLRIIVYGQRYQSDGSTDGDEFVIANVSSSPTEPAVDMQDDGSFIAVWGADGDTNTPLDVDIYGRLYDPSGNPLGPAFKANTDTVENQVFPDVAMDNDGDFIVSWHSRYFYVKAQRFDSSGNKVGGEIAVNDLSFNYQGEPVIGMSDNSDIVAAWSSSGVDGSAHGVLTKTFAAGEVPGSDQLVNTETEFDQSGTAVSMDGAGNFVILWRSGGPGLAHSGIQGQRFAQNGQRIGENFKLDIASEYAKHEPVVAMDQQGGFTAVWTSFDQDCSGRGIFGRRFTNEEAGCPSGSLVLQGNESVGAEHLSAQMISSVQEIGAGASVDYQAGHSIRLLPGFSVAQGAQFSARVADCEPGVSMLPANALPANTAAPLAGTHSPESGFSIYPNPAGEQIQLDLPAALTIQKIELWNLFGKKMGTYGPATRTVPLQGLSPGNYLLIVHTATQSLRQHFVKQ</sequence>
<proteinExistence type="predicted"/>
<organism evidence="1 2">
    <name type="scientific">Flavilitoribacter nigricans (strain ATCC 23147 / DSM 23189 / NBRC 102662 / NCIMB 1420 / SS-2)</name>
    <name type="common">Lewinella nigricans</name>
    <dbReference type="NCBI Taxonomy" id="1122177"/>
    <lineage>
        <taxon>Bacteria</taxon>
        <taxon>Pseudomonadati</taxon>
        <taxon>Bacteroidota</taxon>
        <taxon>Saprospiria</taxon>
        <taxon>Saprospirales</taxon>
        <taxon>Lewinellaceae</taxon>
        <taxon>Flavilitoribacter</taxon>
    </lineage>
</organism>
<dbReference type="RefSeq" id="WP_099153737.1">
    <property type="nucleotide sequence ID" value="NZ_PDUD01000036.1"/>
</dbReference>
<evidence type="ECO:0000313" key="1">
    <source>
        <dbReference type="EMBL" id="PHN02797.1"/>
    </source>
</evidence>
<dbReference type="Proteomes" id="UP000223913">
    <property type="component" value="Unassembled WGS sequence"/>
</dbReference>
<comment type="caution">
    <text evidence="1">The sequence shown here is derived from an EMBL/GenBank/DDBJ whole genome shotgun (WGS) entry which is preliminary data.</text>
</comment>
<evidence type="ECO:0008006" key="3">
    <source>
        <dbReference type="Google" id="ProtNLM"/>
    </source>
</evidence>
<reference evidence="1 2" key="1">
    <citation type="submission" date="2017-10" db="EMBL/GenBank/DDBJ databases">
        <title>The draft genome sequence of Lewinella nigricans NBRC 102662.</title>
        <authorList>
            <person name="Wang K."/>
        </authorList>
    </citation>
    <scope>NUCLEOTIDE SEQUENCE [LARGE SCALE GENOMIC DNA]</scope>
    <source>
        <strain evidence="1 2">NBRC 102662</strain>
    </source>
</reference>
<name>A0A2D0N2W8_FLAN2</name>
<dbReference type="InterPro" id="IPR055015">
    <property type="entry name" value="GCX_COOH"/>
</dbReference>
<dbReference type="AlphaFoldDB" id="A0A2D0N2W8"/>
<dbReference type="EMBL" id="PDUD01000036">
    <property type="protein sequence ID" value="PHN02797.1"/>
    <property type="molecule type" value="Genomic_DNA"/>
</dbReference>
<keyword evidence="2" id="KW-1185">Reference proteome</keyword>
<protein>
    <recommendedName>
        <fullName evidence="3">T9SS type A sorting domain-containing protein</fullName>
    </recommendedName>
</protein>
<evidence type="ECO:0000313" key="2">
    <source>
        <dbReference type="Proteomes" id="UP000223913"/>
    </source>
</evidence>
<gene>
    <name evidence="1" type="ORF">CRP01_29890</name>
</gene>